<dbReference type="RefSeq" id="XP_002788582.1">
    <property type="nucleotide sequence ID" value="XM_002788536.1"/>
</dbReference>
<keyword evidence="2" id="KW-1185">Reference proteome</keyword>
<dbReference type="InParanoid" id="C5K4V6"/>
<reference evidence="1 2" key="1">
    <citation type="submission" date="2008-07" db="EMBL/GenBank/DDBJ databases">
        <authorList>
            <person name="El-Sayed N."/>
            <person name="Caler E."/>
            <person name="Inman J."/>
            <person name="Amedeo P."/>
            <person name="Hass B."/>
            <person name="Wortman J."/>
        </authorList>
    </citation>
    <scope>NUCLEOTIDE SEQUENCE [LARGE SCALE GENOMIC DNA]</scope>
    <source>
        <strain evidence="2">ATCC 50983 / TXsc</strain>
    </source>
</reference>
<sequence>MGCSQSAPVEDNADLSVGGRSDADVQCCLIGGDEDDLIREWMGMAMEEWRGLRTLYMASSACIALEEIEAVRTARLAAIDSEVQRRHAELDDNIAIMKEARVVALEKEMKTEKERVVDELNEWCVEERTARMRSMLADFSRREAELDGRVRDHERALKERIADLDESQRRAIQLLVQATP</sequence>
<protein>
    <submittedName>
        <fullName evidence="1">Uncharacterized protein</fullName>
    </submittedName>
</protein>
<dbReference type="OMA" id="WCVEERT"/>
<gene>
    <name evidence="1" type="ORF">Pmar_PMAR010111</name>
</gene>
<dbReference type="Proteomes" id="UP000007800">
    <property type="component" value="Unassembled WGS sequence"/>
</dbReference>
<organism evidence="2">
    <name type="scientific">Perkinsus marinus (strain ATCC 50983 / TXsc)</name>
    <dbReference type="NCBI Taxonomy" id="423536"/>
    <lineage>
        <taxon>Eukaryota</taxon>
        <taxon>Sar</taxon>
        <taxon>Alveolata</taxon>
        <taxon>Perkinsozoa</taxon>
        <taxon>Perkinsea</taxon>
        <taxon>Perkinsida</taxon>
        <taxon>Perkinsidae</taxon>
        <taxon>Perkinsus</taxon>
    </lineage>
</organism>
<evidence type="ECO:0000313" key="1">
    <source>
        <dbReference type="EMBL" id="EER20378.1"/>
    </source>
</evidence>
<name>C5K4V6_PERM5</name>
<proteinExistence type="predicted"/>
<dbReference type="EMBL" id="GG670562">
    <property type="protein sequence ID" value="EER20378.1"/>
    <property type="molecule type" value="Genomic_DNA"/>
</dbReference>
<evidence type="ECO:0000313" key="2">
    <source>
        <dbReference type="Proteomes" id="UP000007800"/>
    </source>
</evidence>
<accession>C5K4V6</accession>
<dbReference type="AlphaFoldDB" id="C5K4V6"/>
<dbReference type="GeneID" id="9053929"/>